<keyword evidence="1" id="KW-0175">Coiled coil</keyword>
<sequence length="371" mass="43569">MSAIHERQYRIQRERAIAQDRVKQTTLSYIDRYESILKDLERQGLSEFIESELRAIRVQINHMHSLLETDAFQAREISFQVSRVIHSLPRIARETQRIEQENERFERAEKERLRILAQQEKYDELEAAWQKEWATWDNRITRNMALKSLTQLRQNIFAENSSYTISMIKVEMQQIKKDIESRQADHQQKEVKKQNKESMSTMAAQLEDDIREAKLPEALNMKLTQQLTVLLSDPETNIEQIENVAQGMDQMMIDESIRKEMVKAVYESLKHAGFTVLKPKINKNNDENVVVIQASRPSGNKAQFSIELNGKVHYKFDNYRGQTCQEDMKKVLPRLSKIYGVDLSEERVLWSNPDDESAEMRPITPSQIKKN</sequence>
<comment type="caution">
    <text evidence="3">The sequence shown here is derived from an EMBL/GenBank/DDBJ whole genome shotgun (WGS) entry which is preliminary data.</text>
</comment>
<name>A0AB35C225_9GAMM</name>
<feature type="compositionally biased region" description="Basic and acidic residues" evidence="2">
    <location>
        <begin position="180"/>
        <end position="196"/>
    </location>
</feature>
<organism evidence="3 4">
    <name type="scientific">Wohlfahrtiimonas chitiniclastica</name>
    <dbReference type="NCBI Taxonomy" id="400946"/>
    <lineage>
        <taxon>Bacteria</taxon>
        <taxon>Pseudomonadati</taxon>
        <taxon>Pseudomonadota</taxon>
        <taxon>Gammaproteobacteria</taxon>
        <taxon>Cardiobacteriales</taxon>
        <taxon>Ignatzschineriaceae</taxon>
        <taxon>Wohlfahrtiimonas</taxon>
    </lineage>
</organism>
<gene>
    <name evidence="3" type="ORF">J7561_09710</name>
</gene>
<accession>A0AB35C225</accession>
<feature type="coiled-coil region" evidence="1">
    <location>
        <begin position="91"/>
        <end position="128"/>
    </location>
</feature>
<feature type="region of interest" description="Disordered" evidence="2">
    <location>
        <begin position="180"/>
        <end position="200"/>
    </location>
</feature>
<dbReference type="EMBL" id="JAGIBU010000015">
    <property type="protein sequence ID" value="MBS7825471.1"/>
    <property type="molecule type" value="Genomic_DNA"/>
</dbReference>
<proteinExistence type="predicted"/>
<evidence type="ECO:0000313" key="3">
    <source>
        <dbReference type="EMBL" id="MBS7825471.1"/>
    </source>
</evidence>
<protein>
    <submittedName>
        <fullName evidence="3">Uncharacterized protein</fullName>
    </submittedName>
</protein>
<dbReference type="Proteomes" id="UP000680020">
    <property type="component" value="Unassembled WGS sequence"/>
</dbReference>
<evidence type="ECO:0000313" key="4">
    <source>
        <dbReference type="Proteomes" id="UP000680020"/>
    </source>
</evidence>
<reference evidence="3" key="1">
    <citation type="submission" date="2021-03" db="EMBL/GenBank/DDBJ databases">
        <title>Identification and antibiotic profiling of Wohlfahrtiimonas chitiniclastica, an underestimated human pathogen.</title>
        <authorList>
            <person name="Kopf A."/>
            <person name="Bunk B."/>
            <person name="Coldewey S."/>
            <person name="Gunzer F."/>
            <person name="Riedel T."/>
            <person name="Schroettner P."/>
        </authorList>
    </citation>
    <scope>NUCLEOTIDE SEQUENCE</scope>
    <source>
        <strain evidence="3">DSM 100917</strain>
    </source>
</reference>
<evidence type="ECO:0000256" key="2">
    <source>
        <dbReference type="SAM" id="MobiDB-lite"/>
    </source>
</evidence>
<evidence type="ECO:0000256" key="1">
    <source>
        <dbReference type="SAM" id="Coils"/>
    </source>
</evidence>
<dbReference type="AlphaFoldDB" id="A0AB35C225"/>